<dbReference type="Proteomes" id="UP000011820">
    <property type="component" value="Chromosome"/>
</dbReference>
<name>A0ABM5NE86_LIBAS</name>
<sequence>MRHLILIMLLSILTTNIARAQVYHIHSPRIATKSSIHIKCHSCTLNKHHINKTPSSSSAVYTKKEELIDGKKAMITTDNFMGGEPITFIKYLFEEDKK</sequence>
<dbReference type="NCBIfam" id="NF041110">
    <property type="entry name" value="HPE1_fam_CxxC"/>
    <property type="match status" value="1"/>
</dbReference>
<reference evidence="2 3" key="1">
    <citation type="journal article" date="2013" name="Genome Announc.">
        <title>Complete Genome Sequence of a Chinese Strain of 'Candidatus Liberibacter asiaticus'.</title>
        <authorList>
            <person name="Lin H."/>
            <person name="Han C.S."/>
            <person name="Liu B."/>
            <person name="Lou B."/>
            <person name="Bai X."/>
            <person name="Deng C."/>
            <person name="Civerolo E.L."/>
            <person name="Gupta G."/>
        </authorList>
    </citation>
    <scope>NUCLEOTIDE SEQUENCE [LARGE SCALE GENOMIC DNA]</scope>
    <source>
        <strain evidence="3">gxpsy</strain>
    </source>
</reference>
<gene>
    <name evidence="2" type="ORF">WSI_00365</name>
</gene>
<evidence type="ECO:0000313" key="3">
    <source>
        <dbReference type="Proteomes" id="UP000011820"/>
    </source>
</evidence>
<feature type="signal peptide" evidence="1">
    <location>
        <begin position="1"/>
        <end position="20"/>
    </location>
</feature>
<proteinExistence type="predicted"/>
<dbReference type="GeneID" id="93076452"/>
<dbReference type="RefSeq" id="WP_012778427.1">
    <property type="nucleotide sequence ID" value="NC_020549.1"/>
</dbReference>
<accession>A0ABM5NE86</accession>
<dbReference type="InterPro" id="IPR049748">
    <property type="entry name" value="HPE1-like_N_CxxC"/>
</dbReference>
<protein>
    <submittedName>
        <fullName evidence="2">Uncharacterized protein</fullName>
    </submittedName>
</protein>
<evidence type="ECO:0000313" key="2">
    <source>
        <dbReference type="EMBL" id="AGH16448.1"/>
    </source>
</evidence>
<dbReference type="EMBL" id="CP004005">
    <property type="protein sequence ID" value="AGH16448.1"/>
    <property type="molecule type" value="Genomic_DNA"/>
</dbReference>
<dbReference type="NCBIfam" id="NF041111">
    <property type="entry name" value="effector_HPE1"/>
    <property type="match status" value="1"/>
</dbReference>
<keyword evidence="1" id="KW-0732">Signal</keyword>
<evidence type="ECO:0000256" key="1">
    <source>
        <dbReference type="SAM" id="SignalP"/>
    </source>
</evidence>
<feature type="chain" id="PRO_5047437802" evidence="1">
    <location>
        <begin position="21"/>
        <end position="98"/>
    </location>
</feature>
<organism evidence="2 3">
    <name type="scientific">Candidatus Liberibacter asiaticus str. gxpsy</name>
    <dbReference type="NCBI Taxonomy" id="1174529"/>
    <lineage>
        <taxon>Bacteria</taxon>
        <taxon>Pseudomonadati</taxon>
        <taxon>Pseudomonadota</taxon>
        <taxon>Alphaproteobacteria</taxon>
        <taxon>Hyphomicrobiales</taxon>
        <taxon>Rhizobiaceae</taxon>
        <taxon>Liberibacter</taxon>
    </lineage>
</organism>
<keyword evidence="3" id="KW-1185">Reference proteome</keyword>